<sequence>MNVIICATQVPFVRGGAEVLVDGLREALVAAGHRVDVVALPFKWYPKEEILKSALAWRLLDLTEANGMPVDAVICTKFPTWAVRHPRKIAWVVHQHRQAYDWFGTPLSDFTNSAEDVALRRRIAEIDRRGLGECVARFAISGNVAARLKRSIGLEAEPLHVPIRLEGLEPVAYGDYILSVSRLDRAKRVELLLEAMAEAGGDFRAVIAGDGPEAGSLRERAASLGLSGRVTFTGRVSDSELVRLYNEARAVFYSPVDEDFGLAAVEALTAGKPVVTVADAGGVLEFVEDGVTGLVSANAEPCSTAPILSRLMADEALARRLGAAGQERVAGLRWDRVVARLLGHG</sequence>
<feature type="domain" description="Glycosyl transferase family 1" evidence="1">
    <location>
        <begin position="176"/>
        <end position="327"/>
    </location>
</feature>
<dbReference type="SUPFAM" id="SSF53756">
    <property type="entry name" value="UDP-Glycosyltransferase/glycogen phosphorylase"/>
    <property type="match status" value="1"/>
</dbReference>
<dbReference type="InParanoid" id="D1C3E2"/>
<keyword evidence="2" id="KW-0808">Transferase</keyword>
<dbReference type="Gene3D" id="3.40.50.2000">
    <property type="entry name" value="Glycogen Phosphorylase B"/>
    <property type="match status" value="2"/>
</dbReference>
<dbReference type="AlphaFoldDB" id="D1C3E2"/>
<protein>
    <submittedName>
        <fullName evidence="2">Glycosyl transferase group 1</fullName>
    </submittedName>
</protein>
<dbReference type="Pfam" id="PF00534">
    <property type="entry name" value="Glycos_transf_1"/>
    <property type="match status" value="1"/>
</dbReference>
<dbReference type="PANTHER" id="PTHR12526">
    <property type="entry name" value="GLYCOSYLTRANSFERASE"/>
    <property type="match status" value="1"/>
</dbReference>
<dbReference type="RefSeq" id="WP_012871806.1">
    <property type="nucleotide sequence ID" value="NC_013523.1"/>
</dbReference>
<dbReference type="Proteomes" id="UP000002027">
    <property type="component" value="Chromosome 1"/>
</dbReference>
<dbReference type="HOGENOM" id="CLU_796569_0_0_0"/>
<dbReference type="KEGG" id="sti:Sthe_1324"/>
<evidence type="ECO:0000259" key="1">
    <source>
        <dbReference type="Pfam" id="PF00534"/>
    </source>
</evidence>
<dbReference type="eggNOG" id="COG0438">
    <property type="taxonomic scope" value="Bacteria"/>
</dbReference>
<accession>D1C3E2</accession>
<evidence type="ECO:0000313" key="2">
    <source>
        <dbReference type="EMBL" id="ACZ38759.1"/>
    </source>
</evidence>
<reference evidence="3" key="1">
    <citation type="submission" date="2009-11" db="EMBL/GenBank/DDBJ databases">
        <title>The complete chromosome 1 of Sphaerobacter thermophilus DSM 20745.</title>
        <authorList>
            <person name="Lucas S."/>
            <person name="Copeland A."/>
            <person name="Lapidus A."/>
            <person name="Glavina del Rio T."/>
            <person name="Dalin E."/>
            <person name="Tice H."/>
            <person name="Bruce D."/>
            <person name="Goodwin L."/>
            <person name="Pitluck S."/>
            <person name="Kyrpides N."/>
            <person name="Mavromatis K."/>
            <person name="Ivanova N."/>
            <person name="Mikhailova N."/>
            <person name="LaButti K.M."/>
            <person name="Clum A."/>
            <person name="Sun H.I."/>
            <person name="Brettin T."/>
            <person name="Detter J.C."/>
            <person name="Han C."/>
            <person name="Larimer F."/>
            <person name="Land M."/>
            <person name="Hauser L."/>
            <person name="Markowitz V."/>
            <person name="Cheng J.F."/>
            <person name="Hugenholtz P."/>
            <person name="Woyke T."/>
            <person name="Wu D."/>
            <person name="Steenblock K."/>
            <person name="Schneider S."/>
            <person name="Pukall R."/>
            <person name="Goeker M."/>
            <person name="Klenk H.P."/>
            <person name="Eisen J.A."/>
        </authorList>
    </citation>
    <scope>NUCLEOTIDE SEQUENCE [LARGE SCALE GENOMIC DNA]</scope>
    <source>
        <strain evidence="3">ATCC 49802 / DSM 20745 / S 6022</strain>
    </source>
</reference>
<dbReference type="PANTHER" id="PTHR12526:SF635">
    <property type="entry name" value="GLYCOSYL TRANSFERASE GROUP 1"/>
    <property type="match status" value="1"/>
</dbReference>
<organism evidence="2 3">
    <name type="scientific">Sphaerobacter thermophilus (strain ATCC 49802 / DSM 20745 / KCCM 41009 / NCIMB 13125 / S 6022)</name>
    <dbReference type="NCBI Taxonomy" id="479434"/>
    <lineage>
        <taxon>Bacteria</taxon>
        <taxon>Pseudomonadati</taxon>
        <taxon>Thermomicrobiota</taxon>
        <taxon>Thermomicrobia</taxon>
        <taxon>Sphaerobacterales</taxon>
        <taxon>Sphaerobacterineae</taxon>
        <taxon>Sphaerobacteraceae</taxon>
        <taxon>Sphaerobacter</taxon>
    </lineage>
</organism>
<evidence type="ECO:0000313" key="3">
    <source>
        <dbReference type="Proteomes" id="UP000002027"/>
    </source>
</evidence>
<dbReference type="CDD" id="cd03801">
    <property type="entry name" value="GT4_PimA-like"/>
    <property type="match status" value="1"/>
</dbReference>
<dbReference type="STRING" id="479434.Sthe_1324"/>
<reference evidence="2 3" key="2">
    <citation type="journal article" date="2010" name="Stand. Genomic Sci.">
        <title>Complete genome sequence of Desulfohalobium retbaense type strain (HR(100)).</title>
        <authorList>
            <person name="Spring S."/>
            <person name="Nolan M."/>
            <person name="Lapidus A."/>
            <person name="Glavina Del Rio T."/>
            <person name="Copeland A."/>
            <person name="Tice H."/>
            <person name="Cheng J.F."/>
            <person name="Lucas S."/>
            <person name="Land M."/>
            <person name="Chen F."/>
            <person name="Bruce D."/>
            <person name="Goodwin L."/>
            <person name="Pitluck S."/>
            <person name="Ivanova N."/>
            <person name="Mavromatis K."/>
            <person name="Mikhailova N."/>
            <person name="Pati A."/>
            <person name="Chen A."/>
            <person name="Palaniappan K."/>
            <person name="Hauser L."/>
            <person name="Chang Y.J."/>
            <person name="Jeffries C.D."/>
            <person name="Munk C."/>
            <person name="Kiss H."/>
            <person name="Chain P."/>
            <person name="Han C."/>
            <person name="Brettin T."/>
            <person name="Detter J.C."/>
            <person name="Schuler E."/>
            <person name="Goker M."/>
            <person name="Rohde M."/>
            <person name="Bristow J."/>
            <person name="Eisen J.A."/>
            <person name="Markowitz V."/>
            <person name="Hugenholtz P."/>
            <person name="Kyrpides N.C."/>
            <person name="Klenk H.P."/>
        </authorList>
    </citation>
    <scope>NUCLEOTIDE SEQUENCE [LARGE SCALE GENOMIC DNA]</scope>
    <source>
        <strain evidence="3">ATCC 49802 / DSM 20745 / S 6022</strain>
    </source>
</reference>
<dbReference type="OrthoDB" id="9802525at2"/>
<proteinExistence type="predicted"/>
<dbReference type="InterPro" id="IPR001296">
    <property type="entry name" value="Glyco_trans_1"/>
</dbReference>
<gene>
    <name evidence="2" type="ordered locus">Sthe_1324</name>
</gene>
<dbReference type="CAZy" id="GT4">
    <property type="family name" value="Glycosyltransferase Family 4"/>
</dbReference>
<dbReference type="GO" id="GO:0016757">
    <property type="term" value="F:glycosyltransferase activity"/>
    <property type="evidence" value="ECO:0007669"/>
    <property type="project" value="InterPro"/>
</dbReference>
<keyword evidence="3" id="KW-1185">Reference proteome</keyword>
<dbReference type="EMBL" id="CP001823">
    <property type="protein sequence ID" value="ACZ38759.1"/>
    <property type="molecule type" value="Genomic_DNA"/>
</dbReference>
<name>D1C3E2_SPHTD</name>